<reference evidence="5 6" key="1">
    <citation type="journal article" date="2016" name="Nat. Commun.">
        <title>Thousands of microbial genomes shed light on interconnected biogeochemical processes in an aquifer system.</title>
        <authorList>
            <person name="Anantharaman K."/>
            <person name="Brown C.T."/>
            <person name="Hug L.A."/>
            <person name="Sharon I."/>
            <person name="Castelle C.J."/>
            <person name="Probst A.J."/>
            <person name="Thomas B.C."/>
            <person name="Singh A."/>
            <person name="Wilkins M.J."/>
            <person name="Karaoz U."/>
            <person name="Brodie E.L."/>
            <person name="Williams K.H."/>
            <person name="Hubbard S.S."/>
            <person name="Banfield J.F."/>
        </authorList>
    </citation>
    <scope>NUCLEOTIDE SEQUENCE [LARGE SCALE GENOMIC DNA]</scope>
</reference>
<dbReference type="Gene3D" id="3.40.109.10">
    <property type="entry name" value="NADH Oxidase"/>
    <property type="match status" value="1"/>
</dbReference>
<keyword evidence="2" id="KW-0288">FMN</keyword>
<keyword evidence="3" id="KW-0560">Oxidoreductase</keyword>
<evidence type="ECO:0000313" key="5">
    <source>
        <dbReference type="EMBL" id="OGM61170.1"/>
    </source>
</evidence>
<dbReference type="AlphaFoldDB" id="A0A1F8BB54"/>
<evidence type="ECO:0000256" key="3">
    <source>
        <dbReference type="ARBA" id="ARBA00023002"/>
    </source>
</evidence>
<protein>
    <recommendedName>
        <fullName evidence="4">Nitroreductase domain-containing protein</fullName>
    </recommendedName>
</protein>
<evidence type="ECO:0000313" key="6">
    <source>
        <dbReference type="Proteomes" id="UP000177082"/>
    </source>
</evidence>
<feature type="domain" description="Nitroreductase" evidence="4">
    <location>
        <begin position="8"/>
        <end position="172"/>
    </location>
</feature>
<keyword evidence="1" id="KW-0285">Flavoprotein</keyword>
<dbReference type="STRING" id="1802519.A2961_00430"/>
<organism evidence="5 6">
    <name type="scientific">Candidatus Woesebacteria bacterium RIFCSPLOWO2_01_FULL_39_21</name>
    <dbReference type="NCBI Taxonomy" id="1802519"/>
    <lineage>
        <taxon>Bacteria</taxon>
        <taxon>Candidatus Woeseibacteriota</taxon>
    </lineage>
</organism>
<comment type="caution">
    <text evidence="5">The sequence shown here is derived from an EMBL/GenBank/DDBJ whole genome shotgun (WGS) entry which is preliminary data.</text>
</comment>
<proteinExistence type="predicted"/>
<name>A0A1F8BB54_9BACT</name>
<dbReference type="InterPro" id="IPR050627">
    <property type="entry name" value="Nitroreductase/BluB"/>
</dbReference>
<evidence type="ECO:0000256" key="2">
    <source>
        <dbReference type="ARBA" id="ARBA00022643"/>
    </source>
</evidence>
<sequence length="175" mass="19762">MSQFIEVIKSRKSIRRWLGKKVPRNLVKEVIECGMAAPSAFSSHPFNLIAIDDKKKIQGLLKDRLQLKSPPYWINSTKWAKKSGLENYEKLKNPPLLIIVTGNLKKCPDVPSMIQTLAASSENVLLACHALRLGACWLYVYDPDLPETESNVRIILDLSKDFLILSMIAIGYPKI</sequence>
<accession>A0A1F8BB54</accession>
<dbReference type="PANTHER" id="PTHR23026">
    <property type="entry name" value="NADPH NITROREDUCTASE"/>
    <property type="match status" value="1"/>
</dbReference>
<dbReference type="PANTHER" id="PTHR23026:SF90">
    <property type="entry name" value="IODOTYROSINE DEIODINASE 1"/>
    <property type="match status" value="1"/>
</dbReference>
<dbReference type="Pfam" id="PF00881">
    <property type="entry name" value="Nitroreductase"/>
    <property type="match status" value="1"/>
</dbReference>
<evidence type="ECO:0000256" key="1">
    <source>
        <dbReference type="ARBA" id="ARBA00022630"/>
    </source>
</evidence>
<dbReference type="InterPro" id="IPR029479">
    <property type="entry name" value="Nitroreductase"/>
</dbReference>
<evidence type="ECO:0000259" key="4">
    <source>
        <dbReference type="Pfam" id="PF00881"/>
    </source>
</evidence>
<gene>
    <name evidence="5" type="ORF">A2961_00430</name>
</gene>
<dbReference type="SUPFAM" id="SSF55469">
    <property type="entry name" value="FMN-dependent nitroreductase-like"/>
    <property type="match status" value="1"/>
</dbReference>
<dbReference type="Proteomes" id="UP000177082">
    <property type="component" value="Unassembled WGS sequence"/>
</dbReference>
<dbReference type="GO" id="GO:0016491">
    <property type="term" value="F:oxidoreductase activity"/>
    <property type="evidence" value="ECO:0007669"/>
    <property type="project" value="UniProtKB-KW"/>
</dbReference>
<dbReference type="InterPro" id="IPR000415">
    <property type="entry name" value="Nitroreductase-like"/>
</dbReference>
<dbReference type="EMBL" id="MGHF01000045">
    <property type="protein sequence ID" value="OGM61170.1"/>
    <property type="molecule type" value="Genomic_DNA"/>
</dbReference>